<evidence type="ECO:0000256" key="2">
    <source>
        <dbReference type="SAM" id="Phobius"/>
    </source>
</evidence>
<accession>A0A6G3QN62</accession>
<evidence type="ECO:0000313" key="3">
    <source>
        <dbReference type="EMBL" id="NEA84929.1"/>
    </source>
</evidence>
<feature type="region of interest" description="Disordered" evidence="1">
    <location>
        <begin position="76"/>
        <end position="100"/>
    </location>
</feature>
<name>A0A6G3QN62_9ACTN</name>
<keyword evidence="2" id="KW-1133">Transmembrane helix</keyword>
<sequence>MTRPPTQPGERRGGLLGTLGMVGVVLLPVLCCAGPVLLAGGALAGLGGALVSPWLLAPAAVLLAGGLLWWLRRRPTGSGDSCCPLPARTDQHDRDLLRKP</sequence>
<feature type="transmembrane region" description="Helical" evidence="2">
    <location>
        <begin position="51"/>
        <end position="71"/>
    </location>
</feature>
<comment type="caution">
    <text evidence="3">The sequence shown here is derived from an EMBL/GenBank/DDBJ whole genome shotgun (WGS) entry which is preliminary data.</text>
</comment>
<keyword evidence="2" id="KW-0812">Transmembrane</keyword>
<gene>
    <name evidence="3" type="ORF">G3I53_02320</name>
</gene>
<dbReference type="EMBL" id="JAAGMD010000073">
    <property type="protein sequence ID" value="NEA84929.1"/>
    <property type="molecule type" value="Genomic_DNA"/>
</dbReference>
<dbReference type="AlphaFoldDB" id="A0A6G3QN62"/>
<feature type="compositionally biased region" description="Basic and acidic residues" evidence="1">
    <location>
        <begin position="89"/>
        <end position="100"/>
    </location>
</feature>
<proteinExistence type="predicted"/>
<evidence type="ECO:0000256" key="1">
    <source>
        <dbReference type="SAM" id="MobiDB-lite"/>
    </source>
</evidence>
<keyword evidence="2" id="KW-0472">Membrane</keyword>
<feature type="transmembrane region" description="Helical" evidence="2">
    <location>
        <begin position="21"/>
        <end position="45"/>
    </location>
</feature>
<dbReference type="RefSeq" id="WP_006143048.1">
    <property type="nucleotide sequence ID" value="NZ_JAAGMD010000073.1"/>
</dbReference>
<reference evidence="3" key="1">
    <citation type="submission" date="2020-01" db="EMBL/GenBank/DDBJ databases">
        <title>Insect and environment-associated Actinomycetes.</title>
        <authorList>
            <person name="Currrie C."/>
            <person name="Chevrette M."/>
            <person name="Carlson C."/>
            <person name="Stubbendieck R."/>
            <person name="Wendt-Pienkowski E."/>
        </authorList>
    </citation>
    <scope>NUCLEOTIDE SEQUENCE</scope>
    <source>
        <strain evidence="3">SID14436</strain>
    </source>
</reference>
<organism evidence="3">
    <name type="scientific">Streptomyces sp. SID14436</name>
    <dbReference type="NCBI Taxonomy" id="2706070"/>
    <lineage>
        <taxon>Bacteria</taxon>
        <taxon>Bacillati</taxon>
        <taxon>Actinomycetota</taxon>
        <taxon>Actinomycetes</taxon>
        <taxon>Kitasatosporales</taxon>
        <taxon>Streptomycetaceae</taxon>
        <taxon>Streptomyces</taxon>
    </lineage>
</organism>
<protein>
    <submittedName>
        <fullName evidence="3">Mercury transporter</fullName>
    </submittedName>
</protein>